<dbReference type="SMART" id="SM00869">
    <property type="entry name" value="Autotransporter"/>
    <property type="match status" value="1"/>
</dbReference>
<accession>A0A241Q329</accession>
<feature type="coiled-coil region" evidence="1">
    <location>
        <begin position="49"/>
        <end position="87"/>
    </location>
</feature>
<sequence>MKDYNKVESCLKSFLKNNKRLSYSMALLISFLINGGFSYADEAIQVPLRTEIKTRIEKEQENISQMLKETDESMKDIELKIKKLTQRGEFWVKPLEKSYQGFIFANWENYSKNKNKTESNFNGPEYSASYGSSMGYGQFSNGKYYGEYGIVKNPLEFVDKIDFGANITPKAVTEKTIVEKTVIQKIIEAPRVTPPTVTIATITPPTVSTPTIGTMSEPGAVTVNVTAPGTPPTLSAITVSAVPEVSITPQPPEVAEAPVVTEPAVTAPATPAGFTPRLVSPPVVEEKKVIVPPPPNPPATDVAYQAVPANVTGYRNSGGNINGGLMSQLELTSGTFNLYMQGAQSFRYSFTGANATNGSSPSSGYSVLPPSSPDSPITAEAFYRHGGKPLTTIESGVTINAVGNNTGSALNSIFYLGNNTTDPSSESKLINKATVNLYGNKIAVANIDNVTSAGSITFENKGNIIGHATRGEYKDATNGNKIGDGNSNIGNFIFGAFSYGDRGIDTIENGIGGVVKFYAPESVGWVYSSTNSTEAVQRRSINNGTMELYGANSIGVVTDGDATTVQTAYMDVQLNNPINILGDQSVGVSIQTQPDTSSNFFYNSTWNVKIGGLGGNTQDGTYGNKVSAATQADGGGLTNKVEESIGLNFDYKYHLTTLVEKEIKRYKVELENDAERSIGIRAGNAKINLTETDTYSSVKIKGSKNIGLLADGATSELKYTNTRNALNLDGGEGNILFASINSGKLNVENKFELKTSGGSDETTGAKFVSAYTKGSGSKVTFKKGISFKHTGNESIGMYATDSGDITVTNPTTVTLPTVTVGSEIDNSTLPSVATSPTISTKLSITGSKSVGYYANNGGTIVNTGSSTKVTDGSALAYAKGANSKITISNSLLDYSGEGYSLYTENSGKIVADNSVLVLRGKAVGMKVNSISSGDISFTNGKIVMMSNDAIPFVASDITGTVNASDIRTGLGLPSNIIIAKGKEGGTVFNKYKIAAVDGMANLTIDYDLDKTYATDDNNETSSDNSKKASYALFRRYLIQRAKVEANGKTIKAILNSTDLTKLDATQVVGLEMSSSKNANNVNETAINLVNSKIIADRKDGGTGAVGAYINYGLVNIDATSKIEVEKDTSAGNTANSGAVGVYAVNGSKVDNKGNIEAGGTDSVGILALGYGESGGVAQKNQFGGKTGEGNITVTNSGSVTMANNDAIGIYVKNNNTTTVSTNHKVTNSGTIEVKESASKTAIGIYADKSTVIPKDGTIKIGKKAVGIYADDSAIGSGTDNLGKIDFAGESGVGIYLKGSSSTLTGSNVTLKQSTSGTFKGKVGILVARETASTITTEVKTKDGSDTIDDVIAYYSKNNGTLTVQSSFELNKRSVGIYGAVNGSTPENLVYNGSKTMKLGEKSTGIFGKGNISFASGSNIELNGEKSVGVFATESTGIINSEGNLKFSKEKSIGLYGLNGATINDKTASMDFSNANAKNNIGVYLAGAKWNDNRTAAYTFNSDHSKNNIYLFAQGSRINGTDTGSTVTLKNDFQVAPGGSASSAEKTIGMYFDTTVKGGTFAENKVDMTNANAKVSVTNKGIGLYTKAEATSSGKNNIIEKIKVSSTGKDSVGVYNKGNLKLSGTDGLIEAKTNGIGIYGVAGKITVENTHKVEVTAAGTGMYLTGNSYLDGGKLKLENKTVGTSAAGIYYKKGTSSDEVTHNTDLEVVSGSNLLALYADGGIKLNNAKAINITDGANNVGVFVTGGSTFKNTGSIVSGSASNSSIKNAIGVYVEDGEAKNESEKSIEVYDLNTSSGGTLSIGMIAKAATGKTAKVINAGTIKVLGEAIGMNIENNSEGANSGTITATDKEISGTNYKSIGAYINGANAKFTNTGTISTENIGLALKDTTANKILNSGTLKLTKTGAVGVYANNSIVDFNITPEVTSGVNQTVALYAAGTTKIKGQITTAAGKSHVGVYAEGNAEFQSGSKVTVGDGIEDSGTTYYGIGIYTKSGYNKAANVNLKLNGSKAIGFYLGAAGTTGSTVTHTGTIDVGSGIGTFIPKYSKFVAQNTTFNVGNGGTAVYLKGGEADLGSTGTANINFTGSGRAVYQDGGTLTTGSGLHITGTGSFLTLKNANSIINSIVNVGADGIGINGIYDSNAQDYTLKLDSPTGHIKLSGNKATGIAAVVKNTVAPKKVDIINRGTIETISGSETTGIYGKGTNIENATGAKINIGAKGVGIYTTNYYDNSTLSLTNTTLKNNGEINLTGDEATGIVAVKAHTTQDFIGGKITGTKDKLVGMFFDNSAAQTKVKDFDISLGTNAKGLIFKDGQDFTITSSSTNKVTIGNTTNVASRGIGISALGVNGTVSNTEVKVGKNSLGLYVKDKKLTFDLATGKLESSDSGRSSILAYADGNNSEVALNGGGTLKVGANGIALGTKGGKITANVTTNVEVDGVKGLGAYVENGGSISNNFDIKVKSAEGIGMYAKGGALTSVAKVSELKGNKSIGYVFENITNAITMPNSVQLTDTNATGQVGVVAQGTGNGLTVTGISVVGSENTGVYSSTGKAVVNNGTLTVGDSTGKSAIGIYSKEGAVTSIGNATIGKNSIAIYGKDTAATLNGNLNIGEKGIGLYVDNTATSKGDTTVNGNITVGANGAIGIQTTNSKVNLTGDLSVASGDSKGIFSMGAGNLETTGNINVGNNSVGIYKNGSGEIKTALGSIGKTLTVADSGYGVFSKGAKLINNMNVTVGVDAIGAYVDGNDLTSTGTVTVADKGVGLLVKGTGKTLTSTGNITVGSNNSVGLYAGDNANISQSGNITVADNNGIGVYSKGSGNISTVGAMTVGKDSIGVYKDGKGTMNINASSPIQTMTIAEKGYGLYYKGNSRADSIINSNMNMTLGKEAVGIYAKNTIVNHTGDITVGETTIGSSGFTTPSDNKNSIGIFGDNSNINYKGNMLVDKPLSVGIYGANGGNITVKSGSTITVKNGATGIMTGSKVENITLESGSTLNVDGKVDTNVYTNATKSNVSFGIAAYSGLIDNQGTINVTNGATGIYLAGTASLKNGATGTINIDATSKSTAKPDTKASAELGGIKVTDKGEVTINNKVINGGTLNIKGALNMEGLGLDISTGKTIVDARSISGVAEVLPNFSKGNSEQKVTIKDVFRTGAVGAFSGDVKSRSVSWIAKISKEPGSTTTTSDITMVRIPYNSLISGERYKNLASGLEDIRSKIGKDSSSPIFKSLDNISSHRDFARAVANIRGDIYSNIQERMKTVENSFDKTYNELLSSYNKTRNADKFSVIYTGGEHKDGTLGVSGYKYRSTGVLYLNDREAFTYGGKYGWSAGIVGSNFEFNGDTNKGSKERVVSGKLGLHYQTPLNKDDDNARLKWLTRGEVTVNNHRTKRYSQVGADTYQNKASFYSTELSWKNTIYYDYDINTNWTVKPYTGIDISYGHIFNIKEKNEGLPLEVKGKDYFVITPNVGVETKYILPLGAVHQAFAKVDTEFSYDVTKLYHGVNQAKMRNASTGYYDLSKPERRRARVAVGAELGLEKENTYGITFRAEYQGYKKSQLNYGVRLNYKF</sequence>
<proteinExistence type="predicted"/>
<name>A0A241Q329_FUSNP</name>
<dbReference type="SUPFAM" id="SSF103515">
    <property type="entry name" value="Autotransporter"/>
    <property type="match status" value="1"/>
</dbReference>
<keyword evidence="2" id="KW-0472">Membrane</keyword>
<dbReference type="InterPro" id="IPR053787">
    <property type="entry name" value="Autotransptr-assoc_N"/>
</dbReference>
<keyword evidence="2" id="KW-1133">Transmembrane helix</keyword>
<dbReference type="InterPro" id="IPR005546">
    <property type="entry name" value="Autotransporte_beta"/>
</dbReference>
<keyword evidence="1" id="KW-0175">Coiled coil</keyword>
<reference evidence="4 5" key="1">
    <citation type="submission" date="2017-06" db="EMBL/GenBank/DDBJ databases">
        <title>Genome sequencing of Fusobacterium nucleatum subsp. polymorphum KCOM 1275 (=ChDC F310).</title>
        <authorList>
            <person name="Kook J.-K."/>
            <person name="Park S.-N."/>
            <person name="Lim Y.K."/>
            <person name="Roh H."/>
        </authorList>
    </citation>
    <scope>NUCLEOTIDE SEQUENCE [LARGE SCALE GENOMIC DNA]</scope>
    <source>
        <strain evidence="4 5">KCOM 1275</strain>
    </source>
</reference>
<dbReference type="NCBIfam" id="NF033175">
    <property type="entry name" value="fuso_auto_Nterm"/>
    <property type="match status" value="1"/>
</dbReference>
<dbReference type="InterPro" id="IPR036709">
    <property type="entry name" value="Autotransporte_beta_dom_sf"/>
</dbReference>
<protein>
    <recommendedName>
        <fullName evidence="3">Autotransporter domain-containing protein</fullName>
    </recommendedName>
</protein>
<feature type="domain" description="Autotransporter" evidence="3">
    <location>
        <begin position="3268"/>
        <end position="3558"/>
    </location>
</feature>
<dbReference type="InterPro" id="IPR006626">
    <property type="entry name" value="PbH1"/>
</dbReference>
<evidence type="ECO:0000259" key="3">
    <source>
        <dbReference type="PROSITE" id="PS51208"/>
    </source>
</evidence>
<keyword evidence="2" id="KW-0812">Transmembrane</keyword>
<dbReference type="RefSeq" id="WP_088765385.1">
    <property type="nucleotide sequence ID" value="NZ_CP022123.1"/>
</dbReference>
<gene>
    <name evidence="4" type="ORF">CBG61_10215</name>
</gene>
<dbReference type="SMART" id="SM00710">
    <property type="entry name" value="PbH1"/>
    <property type="match status" value="9"/>
</dbReference>
<dbReference type="EMBL" id="CP022123">
    <property type="protein sequence ID" value="ASG29222.1"/>
    <property type="molecule type" value="Genomic_DNA"/>
</dbReference>
<feature type="transmembrane region" description="Helical" evidence="2">
    <location>
        <begin position="21"/>
        <end position="40"/>
    </location>
</feature>
<dbReference type="PROSITE" id="PS51208">
    <property type="entry name" value="AUTOTRANSPORTER"/>
    <property type="match status" value="1"/>
</dbReference>
<dbReference type="Proteomes" id="UP000197638">
    <property type="component" value="Chromosome"/>
</dbReference>
<evidence type="ECO:0000313" key="4">
    <source>
        <dbReference type="EMBL" id="ASG29222.1"/>
    </source>
</evidence>
<evidence type="ECO:0000256" key="1">
    <source>
        <dbReference type="SAM" id="Coils"/>
    </source>
</evidence>
<evidence type="ECO:0000313" key="5">
    <source>
        <dbReference type="Proteomes" id="UP000197638"/>
    </source>
</evidence>
<evidence type="ECO:0000256" key="2">
    <source>
        <dbReference type="SAM" id="Phobius"/>
    </source>
</evidence>
<organism evidence="4 5">
    <name type="scientific">Fusobacterium nucleatum subsp. polymorphum</name>
    <name type="common">Fusobacterium polymorphum</name>
    <dbReference type="NCBI Taxonomy" id="76857"/>
    <lineage>
        <taxon>Bacteria</taxon>
        <taxon>Fusobacteriati</taxon>
        <taxon>Fusobacteriota</taxon>
        <taxon>Fusobacteriia</taxon>
        <taxon>Fusobacteriales</taxon>
        <taxon>Fusobacteriaceae</taxon>
        <taxon>Fusobacterium</taxon>
    </lineage>
</organism>